<sequence>MSERSRLIKSLIIVHDRYWEDDGEGEMLMRIPLPEGFAYDVDDLGQGEVVVQYWRED</sequence>
<organism evidence="1 2">
    <name type="scientific">Halorubellus litoreus</name>
    <dbReference type="NCBI Taxonomy" id="755308"/>
    <lineage>
        <taxon>Archaea</taxon>
        <taxon>Methanobacteriati</taxon>
        <taxon>Methanobacteriota</taxon>
        <taxon>Stenosarchaea group</taxon>
        <taxon>Halobacteria</taxon>
        <taxon>Halobacteriales</taxon>
        <taxon>Halorubellaceae</taxon>
        <taxon>Halorubellus</taxon>
    </lineage>
</organism>
<accession>A0ABD5VE05</accession>
<dbReference type="Proteomes" id="UP001596395">
    <property type="component" value="Unassembled WGS sequence"/>
</dbReference>
<evidence type="ECO:0000313" key="1">
    <source>
        <dbReference type="EMBL" id="MFC6953744.1"/>
    </source>
</evidence>
<keyword evidence="2" id="KW-1185">Reference proteome</keyword>
<evidence type="ECO:0000313" key="2">
    <source>
        <dbReference type="Proteomes" id="UP001596395"/>
    </source>
</evidence>
<gene>
    <name evidence="1" type="ORF">ACFQGB_12805</name>
</gene>
<dbReference type="AlphaFoldDB" id="A0ABD5VE05"/>
<proteinExistence type="predicted"/>
<dbReference type="EMBL" id="JBHSXN010000002">
    <property type="protein sequence ID" value="MFC6953744.1"/>
    <property type="molecule type" value="Genomic_DNA"/>
</dbReference>
<dbReference type="RefSeq" id="WP_336350697.1">
    <property type="nucleotide sequence ID" value="NZ_JAZAQL010000002.1"/>
</dbReference>
<reference evidence="1 2" key="1">
    <citation type="journal article" date="2019" name="Int. J. Syst. Evol. Microbiol.">
        <title>The Global Catalogue of Microorganisms (GCM) 10K type strain sequencing project: providing services to taxonomists for standard genome sequencing and annotation.</title>
        <authorList>
            <consortium name="The Broad Institute Genomics Platform"/>
            <consortium name="The Broad Institute Genome Sequencing Center for Infectious Disease"/>
            <person name="Wu L."/>
            <person name="Ma J."/>
        </authorList>
    </citation>
    <scope>NUCLEOTIDE SEQUENCE [LARGE SCALE GENOMIC DNA]</scope>
    <source>
        <strain evidence="1 2">GX26</strain>
    </source>
</reference>
<comment type="caution">
    <text evidence="1">The sequence shown here is derived from an EMBL/GenBank/DDBJ whole genome shotgun (WGS) entry which is preliminary data.</text>
</comment>
<name>A0ABD5VE05_9EURY</name>
<protein>
    <submittedName>
        <fullName evidence="1">Uncharacterized protein</fullName>
    </submittedName>
</protein>